<feature type="region of interest" description="Disordered" evidence="1">
    <location>
        <begin position="40"/>
        <end position="102"/>
    </location>
</feature>
<comment type="caution">
    <text evidence="2">The sequence shown here is derived from an EMBL/GenBank/DDBJ whole genome shotgun (WGS) entry which is preliminary data.</text>
</comment>
<feature type="compositionally biased region" description="Low complexity" evidence="1">
    <location>
        <begin position="91"/>
        <end position="102"/>
    </location>
</feature>
<sequence>MRRWWRTLKPAEQVVALGALVTLVVGVIAAVPAYLTATKETPAGSDSAANSTPPPEPTTGPPGTPEPTDPPTPPPTPTASTTPSPPPTRTPRPTVAPTVTRTPTVRFAITSATVVPNCSDVFGTGNEPPTGRTAVLFVRPAGGSYFYEQPLHFPTPHNWRAKRVVVGDERSPGQRFELHVFLVSDAYARELTTHDGTPYPVPDVPGEPLTSAAVTRTDEIGNC</sequence>
<keyword evidence="3" id="KW-1185">Reference proteome</keyword>
<gene>
    <name evidence="2" type="ORF">JQN84_24565</name>
</gene>
<accession>A0ABS2JGQ0</accession>
<organism evidence="2 3">
    <name type="scientific">Micromonospora humidisoli</name>
    <dbReference type="NCBI Taxonomy" id="2807622"/>
    <lineage>
        <taxon>Bacteria</taxon>
        <taxon>Bacillati</taxon>
        <taxon>Actinomycetota</taxon>
        <taxon>Actinomycetes</taxon>
        <taxon>Micromonosporales</taxon>
        <taxon>Micromonosporaceae</taxon>
        <taxon>Micromonospora</taxon>
    </lineage>
</organism>
<evidence type="ECO:0000256" key="1">
    <source>
        <dbReference type="SAM" id="MobiDB-lite"/>
    </source>
</evidence>
<protein>
    <submittedName>
        <fullName evidence="2">Uncharacterized protein</fullName>
    </submittedName>
</protein>
<proteinExistence type="predicted"/>
<feature type="compositionally biased region" description="Pro residues" evidence="1">
    <location>
        <begin position="52"/>
        <end position="90"/>
    </location>
</feature>
<reference evidence="2 3" key="1">
    <citation type="submission" date="2021-02" db="EMBL/GenBank/DDBJ databases">
        <authorList>
            <person name="Lee D.-H."/>
        </authorList>
    </citation>
    <scope>NUCLEOTIDE SEQUENCE [LARGE SCALE GENOMIC DNA]</scope>
    <source>
        <strain evidence="2 3">MMS20-R2-29</strain>
    </source>
</reference>
<evidence type="ECO:0000313" key="2">
    <source>
        <dbReference type="EMBL" id="MBM7085701.1"/>
    </source>
</evidence>
<dbReference type="EMBL" id="JAFEUO010000007">
    <property type="protein sequence ID" value="MBM7085701.1"/>
    <property type="molecule type" value="Genomic_DNA"/>
</dbReference>
<evidence type="ECO:0000313" key="3">
    <source>
        <dbReference type="Proteomes" id="UP000809587"/>
    </source>
</evidence>
<name>A0ABS2JGQ0_9ACTN</name>
<dbReference type="RefSeq" id="WP_204960921.1">
    <property type="nucleotide sequence ID" value="NZ_JAFEUO010000007.1"/>
</dbReference>
<dbReference type="Proteomes" id="UP000809587">
    <property type="component" value="Unassembled WGS sequence"/>
</dbReference>